<dbReference type="NCBIfam" id="NF040873">
    <property type="entry name" value="AztA"/>
    <property type="match status" value="1"/>
</dbReference>
<evidence type="ECO:0000256" key="3">
    <source>
        <dbReference type="ARBA" id="ARBA00022741"/>
    </source>
</evidence>
<reference evidence="7" key="1">
    <citation type="journal article" date="2019" name="Int. J. Syst. Evol. Microbiol.">
        <title>The Global Catalogue of Microorganisms (GCM) 10K type strain sequencing project: providing services to taxonomists for standard genome sequencing and annotation.</title>
        <authorList>
            <consortium name="The Broad Institute Genomics Platform"/>
            <consortium name="The Broad Institute Genome Sequencing Center for Infectious Disease"/>
            <person name="Wu L."/>
            <person name="Ma J."/>
        </authorList>
    </citation>
    <scope>NUCLEOTIDE SEQUENCE [LARGE SCALE GENOMIC DNA]</scope>
    <source>
        <strain evidence="7">JCM 16961</strain>
    </source>
</reference>
<feature type="domain" description="ABC transporter" evidence="5">
    <location>
        <begin position="7"/>
        <end position="207"/>
    </location>
</feature>
<evidence type="ECO:0000256" key="4">
    <source>
        <dbReference type="ARBA" id="ARBA00022840"/>
    </source>
</evidence>
<dbReference type="InterPro" id="IPR027417">
    <property type="entry name" value="P-loop_NTPase"/>
</dbReference>
<dbReference type="PROSITE" id="PS00211">
    <property type="entry name" value="ABC_TRANSPORTER_1"/>
    <property type="match status" value="1"/>
</dbReference>
<dbReference type="InterPro" id="IPR050153">
    <property type="entry name" value="Metal_Ion_Import_ABC"/>
</dbReference>
<comment type="similarity">
    <text evidence="1">Belongs to the ABC transporter superfamily.</text>
</comment>
<dbReference type="RefSeq" id="WP_344885897.1">
    <property type="nucleotide sequence ID" value="NZ_BAABCJ010000007.1"/>
</dbReference>
<comment type="caution">
    <text evidence="6">The sequence shown here is derived from an EMBL/GenBank/DDBJ whole genome shotgun (WGS) entry which is preliminary data.</text>
</comment>
<dbReference type="PROSITE" id="PS50893">
    <property type="entry name" value="ABC_TRANSPORTER_2"/>
    <property type="match status" value="1"/>
</dbReference>
<evidence type="ECO:0000256" key="1">
    <source>
        <dbReference type="ARBA" id="ARBA00005417"/>
    </source>
</evidence>
<dbReference type="PANTHER" id="PTHR42734">
    <property type="entry name" value="METAL TRANSPORT SYSTEM ATP-BINDING PROTEIN TM_0124-RELATED"/>
    <property type="match status" value="1"/>
</dbReference>
<keyword evidence="4 6" id="KW-0067">ATP-binding</keyword>
<sequence>MDHAPALSARGLCFAYDGRDVLHDVGVDLQRGHVTAIAGPNGSGKSTLVELLAGVRRPRAGRVDRSAPVALVVQRPSVPEGLPVTVHDVVAMGTWRTDRARRRGEAKEAIAAAIERVGLQGLEGRQLRDLSGGQRQRALLAQGLVQETDVLLLDEPAANLDAASRERTRALLAAEAARGRAIACVSHDQAAIDAADSVIRLEAGRRVG</sequence>
<accession>A0ABP7E028</accession>
<keyword evidence="7" id="KW-1185">Reference proteome</keyword>
<dbReference type="Pfam" id="PF00005">
    <property type="entry name" value="ABC_tran"/>
    <property type="match status" value="1"/>
</dbReference>
<protein>
    <submittedName>
        <fullName evidence="6">Zinc ABC transporter ATP-binding protein AztA</fullName>
    </submittedName>
</protein>
<dbReference type="InterPro" id="IPR017871">
    <property type="entry name" value="ABC_transporter-like_CS"/>
</dbReference>
<dbReference type="InterPro" id="IPR003439">
    <property type="entry name" value="ABC_transporter-like_ATP-bd"/>
</dbReference>
<dbReference type="SUPFAM" id="SSF52540">
    <property type="entry name" value="P-loop containing nucleoside triphosphate hydrolases"/>
    <property type="match status" value="1"/>
</dbReference>
<gene>
    <name evidence="6" type="primary">aztA</name>
    <name evidence="6" type="ORF">GCM10022377_27500</name>
</gene>
<keyword evidence="2" id="KW-0813">Transport</keyword>
<keyword evidence="3" id="KW-0547">Nucleotide-binding</keyword>
<organism evidence="6 7">
    <name type="scientific">Zhihengliuella alba</name>
    <dbReference type="NCBI Taxonomy" id="547018"/>
    <lineage>
        <taxon>Bacteria</taxon>
        <taxon>Bacillati</taxon>
        <taxon>Actinomycetota</taxon>
        <taxon>Actinomycetes</taxon>
        <taxon>Micrococcales</taxon>
        <taxon>Micrococcaceae</taxon>
        <taxon>Zhihengliuella</taxon>
    </lineage>
</organism>
<dbReference type="InterPro" id="IPR047748">
    <property type="entry name" value="AztA-like"/>
</dbReference>
<dbReference type="SMART" id="SM00382">
    <property type="entry name" value="AAA"/>
    <property type="match status" value="1"/>
</dbReference>
<dbReference type="Gene3D" id="3.40.50.300">
    <property type="entry name" value="P-loop containing nucleotide triphosphate hydrolases"/>
    <property type="match status" value="1"/>
</dbReference>
<dbReference type="GO" id="GO:0005524">
    <property type="term" value="F:ATP binding"/>
    <property type="evidence" value="ECO:0007669"/>
    <property type="project" value="UniProtKB-KW"/>
</dbReference>
<evidence type="ECO:0000313" key="7">
    <source>
        <dbReference type="Proteomes" id="UP001501536"/>
    </source>
</evidence>
<evidence type="ECO:0000313" key="6">
    <source>
        <dbReference type="EMBL" id="GAA3712401.1"/>
    </source>
</evidence>
<proteinExistence type="inferred from homology"/>
<dbReference type="Proteomes" id="UP001501536">
    <property type="component" value="Unassembled WGS sequence"/>
</dbReference>
<dbReference type="PANTHER" id="PTHR42734:SF5">
    <property type="entry name" value="IRON TRANSPORT SYSTEM ATP-BINDING PROTEIN HI_0361-RELATED"/>
    <property type="match status" value="1"/>
</dbReference>
<name>A0ABP7E028_9MICC</name>
<evidence type="ECO:0000259" key="5">
    <source>
        <dbReference type="PROSITE" id="PS50893"/>
    </source>
</evidence>
<dbReference type="InterPro" id="IPR003593">
    <property type="entry name" value="AAA+_ATPase"/>
</dbReference>
<dbReference type="EMBL" id="BAABCJ010000007">
    <property type="protein sequence ID" value="GAA3712401.1"/>
    <property type="molecule type" value="Genomic_DNA"/>
</dbReference>
<evidence type="ECO:0000256" key="2">
    <source>
        <dbReference type="ARBA" id="ARBA00022448"/>
    </source>
</evidence>